<reference evidence="1" key="1">
    <citation type="submission" date="2014-09" db="EMBL/GenBank/DDBJ databases">
        <authorList>
            <person name="Magalhaes I.L.F."/>
            <person name="Oliveira U."/>
            <person name="Santos F.R."/>
            <person name="Vidigal T.H.D.A."/>
            <person name="Brescovit A.D."/>
            <person name="Santos A.J."/>
        </authorList>
    </citation>
    <scope>NUCLEOTIDE SEQUENCE</scope>
    <source>
        <tissue evidence="1">Shoot tissue taken approximately 20 cm above the soil surface</tissue>
    </source>
</reference>
<accession>A0A0A9E1B4</accession>
<reference evidence="1" key="2">
    <citation type="journal article" date="2015" name="Data Brief">
        <title>Shoot transcriptome of the giant reed, Arundo donax.</title>
        <authorList>
            <person name="Barrero R.A."/>
            <person name="Guerrero F.D."/>
            <person name="Moolhuijzen P."/>
            <person name="Goolsby J.A."/>
            <person name="Tidwell J."/>
            <person name="Bellgard S.E."/>
            <person name="Bellgard M.I."/>
        </authorList>
    </citation>
    <scope>NUCLEOTIDE SEQUENCE</scope>
    <source>
        <tissue evidence="1">Shoot tissue taken approximately 20 cm above the soil surface</tissue>
    </source>
</reference>
<protein>
    <submittedName>
        <fullName evidence="1">Uncharacterized protein</fullName>
    </submittedName>
</protein>
<evidence type="ECO:0000313" key="1">
    <source>
        <dbReference type="EMBL" id="JAD89787.1"/>
    </source>
</evidence>
<organism evidence="1">
    <name type="scientific">Arundo donax</name>
    <name type="common">Giant reed</name>
    <name type="synonym">Donax arundinaceus</name>
    <dbReference type="NCBI Taxonomy" id="35708"/>
    <lineage>
        <taxon>Eukaryota</taxon>
        <taxon>Viridiplantae</taxon>
        <taxon>Streptophyta</taxon>
        <taxon>Embryophyta</taxon>
        <taxon>Tracheophyta</taxon>
        <taxon>Spermatophyta</taxon>
        <taxon>Magnoliopsida</taxon>
        <taxon>Liliopsida</taxon>
        <taxon>Poales</taxon>
        <taxon>Poaceae</taxon>
        <taxon>PACMAD clade</taxon>
        <taxon>Arundinoideae</taxon>
        <taxon>Arundineae</taxon>
        <taxon>Arundo</taxon>
    </lineage>
</organism>
<dbReference type="EMBL" id="GBRH01208108">
    <property type="protein sequence ID" value="JAD89787.1"/>
    <property type="molecule type" value="Transcribed_RNA"/>
</dbReference>
<proteinExistence type="predicted"/>
<sequence>MCCSFDPLIDLDNLQFTK</sequence>
<dbReference type="AlphaFoldDB" id="A0A0A9E1B4"/>
<name>A0A0A9E1B4_ARUDO</name>